<evidence type="ECO:0000313" key="3">
    <source>
        <dbReference type="Proteomes" id="UP001331515"/>
    </source>
</evidence>
<accession>A0AAN8H3S3</accession>
<feature type="region of interest" description="Disordered" evidence="1">
    <location>
        <begin position="26"/>
        <end position="62"/>
    </location>
</feature>
<comment type="caution">
    <text evidence="2">The sequence shown here is derived from an EMBL/GenBank/DDBJ whole genome shotgun (WGS) entry which is preliminary data.</text>
</comment>
<dbReference type="Proteomes" id="UP001331515">
    <property type="component" value="Unassembled WGS sequence"/>
</dbReference>
<proteinExistence type="predicted"/>
<reference evidence="2 3" key="1">
    <citation type="journal article" date="2023" name="Mol. Biol. Evol.">
        <title>Genomics of Secondarily Temperate Adaptation in the Only Non-Antarctic Icefish.</title>
        <authorList>
            <person name="Rivera-Colon A.G."/>
            <person name="Rayamajhi N."/>
            <person name="Minhas B.F."/>
            <person name="Madrigal G."/>
            <person name="Bilyk K.T."/>
            <person name="Yoon V."/>
            <person name="Hune M."/>
            <person name="Gregory S."/>
            <person name="Cheng C.H.C."/>
            <person name="Catchen J.M."/>
        </authorList>
    </citation>
    <scope>NUCLEOTIDE SEQUENCE [LARGE SCALE GENOMIC DNA]</scope>
    <source>
        <tissue evidence="2">White muscle</tissue>
    </source>
</reference>
<sequence length="116" mass="12450">MQTRRDEGEPGFLRAGAECLTPTMLEADGRSPPGEGVSGVLTWKPALSPGPHGRRSARGGSRTFEASLRLQVLVRSSRISRTRTDSLPVSSLSEKSWCKLRAQQLGGGKTLGMESL</sequence>
<dbReference type="AlphaFoldDB" id="A0AAN8H3S3"/>
<evidence type="ECO:0000256" key="1">
    <source>
        <dbReference type="SAM" id="MobiDB-lite"/>
    </source>
</evidence>
<gene>
    <name evidence="2" type="ORF">CgunFtcFv8_015932</name>
</gene>
<name>A0AAN8H3S3_CHAGU</name>
<protein>
    <submittedName>
        <fullName evidence="2">Uncharacterized protein</fullName>
    </submittedName>
</protein>
<evidence type="ECO:0000313" key="2">
    <source>
        <dbReference type="EMBL" id="KAK5898524.1"/>
    </source>
</evidence>
<keyword evidence="3" id="KW-1185">Reference proteome</keyword>
<dbReference type="EMBL" id="JAURVH010001533">
    <property type="protein sequence ID" value="KAK5898524.1"/>
    <property type="molecule type" value="Genomic_DNA"/>
</dbReference>
<organism evidence="2 3">
    <name type="scientific">Champsocephalus gunnari</name>
    <name type="common">Mackerel icefish</name>
    <dbReference type="NCBI Taxonomy" id="52237"/>
    <lineage>
        <taxon>Eukaryota</taxon>
        <taxon>Metazoa</taxon>
        <taxon>Chordata</taxon>
        <taxon>Craniata</taxon>
        <taxon>Vertebrata</taxon>
        <taxon>Euteleostomi</taxon>
        <taxon>Actinopterygii</taxon>
        <taxon>Neopterygii</taxon>
        <taxon>Teleostei</taxon>
        <taxon>Neoteleostei</taxon>
        <taxon>Acanthomorphata</taxon>
        <taxon>Eupercaria</taxon>
        <taxon>Perciformes</taxon>
        <taxon>Notothenioidei</taxon>
        <taxon>Channichthyidae</taxon>
        <taxon>Champsocephalus</taxon>
    </lineage>
</organism>